<proteinExistence type="predicted"/>
<dbReference type="PANTHER" id="PTHR30328:SF54">
    <property type="entry name" value="HTH-TYPE TRANSCRIPTIONAL REPRESSOR SCO4008"/>
    <property type="match status" value="1"/>
</dbReference>
<keyword evidence="5" id="KW-1185">Reference proteome</keyword>
<dbReference type="SUPFAM" id="SSF48498">
    <property type="entry name" value="Tetracyclin repressor-like, C-terminal domain"/>
    <property type="match status" value="1"/>
</dbReference>
<dbReference type="Pfam" id="PF00440">
    <property type="entry name" value="TetR_N"/>
    <property type="match status" value="1"/>
</dbReference>
<evidence type="ECO:0000313" key="5">
    <source>
        <dbReference type="Proteomes" id="UP001465153"/>
    </source>
</evidence>
<dbReference type="SUPFAM" id="SSF46689">
    <property type="entry name" value="Homeodomain-like"/>
    <property type="match status" value="1"/>
</dbReference>
<evidence type="ECO:0000259" key="3">
    <source>
        <dbReference type="PROSITE" id="PS50977"/>
    </source>
</evidence>
<organism evidence="4 5">
    <name type="scientific">Sessilibacter corallicola</name>
    <dbReference type="NCBI Taxonomy" id="2904075"/>
    <lineage>
        <taxon>Bacteria</taxon>
        <taxon>Pseudomonadati</taxon>
        <taxon>Pseudomonadota</taxon>
        <taxon>Gammaproteobacteria</taxon>
        <taxon>Cellvibrionales</taxon>
        <taxon>Cellvibrionaceae</taxon>
        <taxon>Sessilibacter</taxon>
    </lineage>
</organism>
<dbReference type="EMBL" id="BAABWN010000004">
    <property type="protein sequence ID" value="GAA6167589.1"/>
    <property type="molecule type" value="Genomic_DNA"/>
</dbReference>
<dbReference type="InterPro" id="IPR036271">
    <property type="entry name" value="Tet_transcr_reg_TetR-rel_C_sf"/>
</dbReference>
<comment type="caution">
    <text evidence="4">The sequence shown here is derived from an EMBL/GenBank/DDBJ whole genome shotgun (WGS) entry which is preliminary data.</text>
</comment>
<feature type="domain" description="HTH tetR-type" evidence="3">
    <location>
        <begin position="15"/>
        <end position="75"/>
    </location>
</feature>
<dbReference type="Gene3D" id="1.10.10.60">
    <property type="entry name" value="Homeodomain-like"/>
    <property type="match status" value="1"/>
</dbReference>
<feature type="DNA-binding region" description="H-T-H motif" evidence="2">
    <location>
        <begin position="38"/>
        <end position="57"/>
    </location>
</feature>
<protein>
    <submittedName>
        <fullName evidence="4">TetR/AcrR family transcriptional regulator</fullName>
    </submittedName>
</protein>
<dbReference type="PRINTS" id="PR00455">
    <property type="entry name" value="HTHTETR"/>
</dbReference>
<gene>
    <name evidence="4" type="ORF">NBRC116591_13990</name>
</gene>
<dbReference type="Gene3D" id="1.10.357.10">
    <property type="entry name" value="Tetracycline Repressor, domain 2"/>
    <property type="match status" value="1"/>
</dbReference>
<evidence type="ECO:0000256" key="1">
    <source>
        <dbReference type="ARBA" id="ARBA00023125"/>
    </source>
</evidence>
<dbReference type="InterPro" id="IPR013573">
    <property type="entry name" value="Tscrpt_reg_YcdC_C"/>
</dbReference>
<dbReference type="RefSeq" id="WP_233088827.1">
    <property type="nucleotide sequence ID" value="NZ_BAABWN010000004.1"/>
</dbReference>
<accession>A0ABQ0A7F9</accession>
<name>A0ABQ0A7F9_9GAMM</name>
<dbReference type="InterPro" id="IPR001647">
    <property type="entry name" value="HTH_TetR"/>
</dbReference>
<dbReference type="Proteomes" id="UP001465153">
    <property type="component" value="Unassembled WGS sequence"/>
</dbReference>
<dbReference type="InterPro" id="IPR009057">
    <property type="entry name" value="Homeodomain-like_sf"/>
</dbReference>
<reference evidence="4 5" key="1">
    <citation type="submission" date="2024-04" db="EMBL/GenBank/DDBJ databases">
        <title>Draft genome sequence of Sessilibacter corallicola NBRC 116591.</title>
        <authorList>
            <person name="Miyakawa T."/>
            <person name="Kusuya Y."/>
            <person name="Miura T."/>
        </authorList>
    </citation>
    <scope>NUCLEOTIDE SEQUENCE [LARGE SCALE GENOMIC DNA]</scope>
    <source>
        <strain evidence="4 5">KU-00831-HH</strain>
    </source>
</reference>
<evidence type="ECO:0000256" key="2">
    <source>
        <dbReference type="PROSITE-ProRule" id="PRU00335"/>
    </source>
</evidence>
<sequence>MTTTTKKYKPGKIRERNEEIILKAAEQEFVLHGFKGTSVQAIADRAGLPKANIHYYFKNKNNLYRAVLEYITQLWNEVLSGISEDDDPATVLHEFIRTKVELSYSHPRASKLFAMEIIQGAPHIREYIRSDMRKWVRSKTKVFDAWIESGKMDPIDPVHLIFMIWSTTQHYADFETQVLTLMNRAEYEREDIDRITQMLSHIILKGCGLEVPELTKPEVQLEPTPDLVE</sequence>
<dbReference type="PANTHER" id="PTHR30328">
    <property type="entry name" value="TRANSCRIPTIONAL REPRESSOR"/>
    <property type="match status" value="1"/>
</dbReference>
<keyword evidence="1 2" id="KW-0238">DNA-binding</keyword>
<dbReference type="Pfam" id="PF08362">
    <property type="entry name" value="TetR_C_3"/>
    <property type="match status" value="1"/>
</dbReference>
<dbReference type="InterPro" id="IPR050109">
    <property type="entry name" value="HTH-type_TetR-like_transc_reg"/>
</dbReference>
<dbReference type="PROSITE" id="PS50977">
    <property type="entry name" value="HTH_TETR_2"/>
    <property type="match status" value="1"/>
</dbReference>
<evidence type="ECO:0000313" key="4">
    <source>
        <dbReference type="EMBL" id="GAA6167589.1"/>
    </source>
</evidence>